<evidence type="ECO:0000259" key="1">
    <source>
        <dbReference type="Pfam" id="PF01370"/>
    </source>
</evidence>
<dbReference type="InterPro" id="IPR001509">
    <property type="entry name" value="Epimerase_deHydtase"/>
</dbReference>
<dbReference type="GO" id="GO:0004029">
    <property type="term" value="F:aldehyde dehydrogenase (NAD+) activity"/>
    <property type="evidence" value="ECO:0007669"/>
    <property type="project" value="TreeGrafter"/>
</dbReference>
<dbReference type="Gene3D" id="3.40.50.720">
    <property type="entry name" value="NAD(P)-binding Rossmann-like Domain"/>
    <property type="match status" value="1"/>
</dbReference>
<dbReference type="AlphaFoldDB" id="A0A850RQI9"/>
<keyword evidence="3" id="KW-1185">Reference proteome</keyword>
<evidence type="ECO:0000313" key="3">
    <source>
        <dbReference type="Proteomes" id="UP000592294"/>
    </source>
</evidence>
<evidence type="ECO:0000313" key="2">
    <source>
        <dbReference type="EMBL" id="NVZ11801.1"/>
    </source>
</evidence>
<organism evidence="2 3">
    <name type="scientific">Allochromatium humboldtianum</name>
    <dbReference type="NCBI Taxonomy" id="504901"/>
    <lineage>
        <taxon>Bacteria</taxon>
        <taxon>Pseudomonadati</taxon>
        <taxon>Pseudomonadota</taxon>
        <taxon>Gammaproteobacteria</taxon>
        <taxon>Chromatiales</taxon>
        <taxon>Chromatiaceae</taxon>
        <taxon>Allochromatium</taxon>
    </lineage>
</organism>
<gene>
    <name evidence="2" type="ORF">HW932_21395</name>
</gene>
<name>A0A850RQI9_9GAMM</name>
<feature type="domain" description="NAD-dependent epimerase/dehydratase" evidence="1">
    <location>
        <begin position="87"/>
        <end position="217"/>
    </location>
</feature>
<comment type="caution">
    <text evidence="2">The sequence shown here is derived from an EMBL/GenBank/DDBJ whole genome shotgun (WGS) entry which is preliminary data.</text>
</comment>
<dbReference type="SUPFAM" id="SSF51735">
    <property type="entry name" value="NAD(P)-binding Rossmann-fold domains"/>
    <property type="match status" value="1"/>
</dbReference>
<dbReference type="PANTHER" id="PTHR48079:SF6">
    <property type="entry name" value="NAD(P)-BINDING DOMAIN-CONTAINING PROTEIN-RELATED"/>
    <property type="match status" value="1"/>
</dbReference>
<dbReference type="Pfam" id="PF01370">
    <property type="entry name" value="Epimerase"/>
    <property type="match status" value="1"/>
</dbReference>
<dbReference type="RefSeq" id="WP_176978475.1">
    <property type="nucleotide sequence ID" value="NZ_JABZEO010000052.1"/>
</dbReference>
<dbReference type="InterPro" id="IPR051783">
    <property type="entry name" value="NAD(P)-dependent_oxidoreduct"/>
</dbReference>
<dbReference type="InterPro" id="IPR036291">
    <property type="entry name" value="NAD(P)-bd_dom_sf"/>
</dbReference>
<dbReference type="Proteomes" id="UP000592294">
    <property type="component" value="Unassembled WGS sequence"/>
</dbReference>
<accession>A0A850RQI9</accession>
<proteinExistence type="predicted"/>
<protein>
    <submittedName>
        <fullName evidence="2">NAD-dependent epimerase/dehydratase family protein</fullName>
    </submittedName>
</protein>
<dbReference type="GO" id="GO:0005737">
    <property type="term" value="C:cytoplasm"/>
    <property type="evidence" value="ECO:0007669"/>
    <property type="project" value="TreeGrafter"/>
</dbReference>
<dbReference type="EMBL" id="JABZEO010000052">
    <property type="protein sequence ID" value="NVZ11801.1"/>
    <property type="molecule type" value="Genomic_DNA"/>
</dbReference>
<reference evidence="2 3" key="1">
    <citation type="submission" date="2020-06" db="EMBL/GenBank/DDBJ databases">
        <title>Whole-genome sequence of Allochromatium humboldtianum DSM 21881, type strain.</title>
        <authorList>
            <person name="Kyndt J.A."/>
            <person name="Meyer T.E."/>
        </authorList>
    </citation>
    <scope>NUCLEOTIDE SEQUENCE [LARGE SCALE GENOMIC DNA]</scope>
    <source>
        <strain evidence="2 3">DSM 21881</strain>
    </source>
</reference>
<sequence>MKILINGGRGNISWSLTQLLAKKGHSVVISAKNKDKNYLLPKNVELLFFSGNSFYEEANKKLDFFDCVVDFICYNEKQAMENFESLKEKVSHYFFVSSVTVYSKPSLSPISELSKKNESKWSYARGKQLAEEYFQSVWEKFEFPVTIVRPSHTYSSIFPVNIGNGDWTIPNRILNKKAVLLSGNGTSLWTLTHSNDFAEALYMLIEKKAGIGEDFNIVSDFVYTWNDIYNLIAEKIEAPSKPKIKYISASDLMKNLPYYAPSVVFEKQWDGVYDTSKLKKVIPEWKSCINLTSGLDLVLNFFSENKSLLIKTDQVIDKFMDQF</sequence>
<dbReference type="PANTHER" id="PTHR48079">
    <property type="entry name" value="PROTEIN YEEZ"/>
    <property type="match status" value="1"/>
</dbReference>